<keyword evidence="4" id="KW-0808">Transferase</keyword>
<evidence type="ECO:0000256" key="3">
    <source>
        <dbReference type="ARBA" id="ARBA00022603"/>
    </source>
</evidence>
<comment type="caution">
    <text evidence="8">The sequence shown here is derived from an EMBL/GenBank/DDBJ whole genome shotgun (WGS) entry which is preliminary data.</text>
</comment>
<feature type="domain" description="Methyltransferase small" evidence="6">
    <location>
        <begin position="162"/>
        <end position="327"/>
    </location>
</feature>
<reference evidence="8 9" key="1">
    <citation type="journal article" date="2011" name="Front. Microbiol.">
        <title>Genomic signatures of strain selection and enhancement in Bacillus atrophaeus var. globigii, a historical biowarfare simulant.</title>
        <authorList>
            <person name="Gibbons H.S."/>
            <person name="Broomall S.M."/>
            <person name="McNew L.A."/>
            <person name="Daligault H."/>
            <person name="Chapman C."/>
            <person name="Bruce D."/>
            <person name="Karavis M."/>
            <person name="Krepps M."/>
            <person name="McGregor P.A."/>
            <person name="Hong C."/>
            <person name="Park K.H."/>
            <person name="Akmal A."/>
            <person name="Feldman A."/>
            <person name="Lin J.S."/>
            <person name="Chang W.E."/>
            <person name="Higgs B.W."/>
            <person name="Demirev P."/>
            <person name="Lindquist J."/>
            <person name="Liem A."/>
            <person name="Fochler E."/>
            <person name="Read T.D."/>
            <person name="Tapia R."/>
            <person name="Johnson S."/>
            <person name="Bishop-Lilly K.A."/>
            <person name="Detter C."/>
            <person name="Han C."/>
            <person name="Sozhamannan S."/>
            <person name="Rosenzweig C.N."/>
            <person name="Skowronski E.W."/>
        </authorList>
    </citation>
    <scope>NUCLEOTIDE SEQUENCE [LARGE SCALE GENOMIC DNA]</scope>
    <source>
        <strain evidence="8 9">CC-PW-9</strain>
    </source>
</reference>
<evidence type="ECO:0000259" key="7">
    <source>
        <dbReference type="Pfam" id="PF08468"/>
    </source>
</evidence>
<evidence type="ECO:0000256" key="4">
    <source>
        <dbReference type="ARBA" id="ARBA00022679"/>
    </source>
</evidence>
<dbReference type="Proteomes" id="UP000287996">
    <property type="component" value="Unassembled WGS sequence"/>
</dbReference>
<dbReference type="Pfam" id="PF05175">
    <property type="entry name" value="MTS"/>
    <property type="match status" value="1"/>
</dbReference>
<dbReference type="InterPro" id="IPR013675">
    <property type="entry name" value="Mtase_sm_N"/>
</dbReference>
<dbReference type="PANTHER" id="PTHR47816:SF4">
    <property type="entry name" value="RIBOSOMAL RNA SMALL SUBUNIT METHYLTRANSFERASE C"/>
    <property type="match status" value="1"/>
</dbReference>
<evidence type="ECO:0000313" key="9">
    <source>
        <dbReference type="Proteomes" id="UP000287996"/>
    </source>
</evidence>
<evidence type="ECO:0000256" key="2">
    <source>
        <dbReference type="ARBA" id="ARBA00022552"/>
    </source>
</evidence>
<name>A0A432ZR91_9GAMM</name>
<evidence type="ECO:0000256" key="1">
    <source>
        <dbReference type="ARBA" id="ARBA00022490"/>
    </source>
</evidence>
<dbReference type="GO" id="GO:0008990">
    <property type="term" value="F:rRNA (guanine-N2-)-methyltransferase activity"/>
    <property type="evidence" value="ECO:0007669"/>
    <property type="project" value="InterPro"/>
</dbReference>
<keyword evidence="1" id="KW-0963">Cytoplasm</keyword>
<dbReference type="OrthoDB" id="9816072at2"/>
<dbReference type="InterPro" id="IPR007848">
    <property type="entry name" value="Small_mtfrase_dom"/>
</dbReference>
<gene>
    <name evidence="8" type="ORF">CWI84_06865</name>
</gene>
<keyword evidence="9" id="KW-1185">Reference proteome</keyword>
<dbReference type="InterPro" id="IPR029063">
    <property type="entry name" value="SAM-dependent_MTases_sf"/>
</dbReference>
<dbReference type="SUPFAM" id="SSF53335">
    <property type="entry name" value="S-adenosyl-L-methionine-dependent methyltransferases"/>
    <property type="match status" value="1"/>
</dbReference>
<feature type="domain" description="Methyltransferase small N-terminal" evidence="7">
    <location>
        <begin position="7"/>
        <end position="146"/>
    </location>
</feature>
<dbReference type="InterPro" id="IPR046977">
    <property type="entry name" value="RsmC/RlmG"/>
</dbReference>
<protein>
    <recommendedName>
        <fullName evidence="10">16S rRNA methyltransferase</fullName>
    </recommendedName>
</protein>
<accession>A0A432ZR91</accession>
<dbReference type="Gene3D" id="3.40.50.150">
    <property type="entry name" value="Vaccinia Virus protein VP39"/>
    <property type="match status" value="2"/>
</dbReference>
<dbReference type="Pfam" id="PF08468">
    <property type="entry name" value="MTS_N"/>
    <property type="match status" value="1"/>
</dbReference>
<keyword evidence="5" id="KW-0949">S-adenosyl-L-methionine</keyword>
<dbReference type="AlphaFoldDB" id="A0A432ZR91"/>
<organism evidence="8 9">
    <name type="scientific">Idiomarina tyrosinivorans</name>
    <dbReference type="NCBI Taxonomy" id="1445662"/>
    <lineage>
        <taxon>Bacteria</taxon>
        <taxon>Pseudomonadati</taxon>
        <taxon>Pseudomonadota</taxon>
        <taxon>Gammaproteobacteria</taxon>
        <taxon>Alteromonadales</taxon>
        <taxon>Idiomarinaceae</taxon>
        <taxon>Idiomarina</taxon>
    </lineage>
</organism>
<dbReference type="PANTHER" id="PTHR47816">
    <property type="entry name" value="RIBOSOMAL RNA SMALL SUBUNIT METHYLTRANSFERASE C"/>
    <property type="match status" value="1"/>
</dbReference>
<evidence type="ECO:0000313" key="8">
    <source>
        <dbReference type="EMBL" id="RUO80346.1"/>
    </source>
</evidence>
<dbReference type="CDD" id="cd02440">
    <property type="entry name" value="AdoMet_MTases"/>
    <property type="match status" value="1"/>
</dbReference>
<keyword evidence="2" id="KW-0698">rRNA processing</keyword>
<dbReference type="RefSeq" id="WP_126841843.1">
    <property type="nucleotide sequence ID" value="NZ_PIQH01000005.1"/>
</dbReference>
<evidence type="ECO:0000259" key="6">
    <source>
        <dbReference type="Pfam" id="PF05175"/>
    </source>
</evidence>
<keyword evidence="3" id="KW-0489">Methyltransferase</keyword>
<dbReference type="EMBL" id="PIQH01000005">
    <property type="protein sequence ID" value="RUO80346.1"/>
    <property type="molecule type" value="Genomic_DNA"/>
</dbReference>
<sequence length="331" mass="36366">MSPSAPSRLLLRQSEHPWLEQACLVVNPLDDALATSAHCHYWGFHAGVAALWQQNGRTSHCCVELPQSQVQHVIVYVAKEREVNQWVLAQLAQLPAATTIWLVGEKRSGVQSLVKKLPPAYSTCRAIASGEHSKLFECRLEQSQPTPAQYPMQRIQTTVGSLYSGPGVFSQKQLDEGSALLIEHLPQLSKAQKVVDFGCGNGVLSLALAKKNAALTLDLHLTDVNPLSLHCAQHTLREHGISAEYYLRDGFPTLDTVDLIISHPPFHTGLATDYSVAEGLIHSAHQRLRKGGQLLLVANRFLPWPEKLAETFGAVDTIAVNPRFAVYGVKK</sequence>
<evidence type="ECO:0008006" key="10">
    <source>
        <dbReference type="Google" id="ProtNLM"/>
    </source>
</evidence>
<evidence type="ECO:0000256" key="5">
    <source>
        <dbReference type="ARBA" id="ARBA00022691"/>
    </source>
</evidence>
<proteinExistence type="predicted"/>